<keyword evidence="3" id="KW-1185">Reference proteome</keyword>
<evidence type="ECO:0000256" key="1">
    <source>
        <dbReference type="SAM" id="MobiDB-lite"/>
    </source>
</evidence>
<dbReference type="EMBL" id="CP095046">
    <property type="protein sequence ID" value="UOQ70687.1"/>
    <property type="molecule type" value="Genomic_DNA"/>
</dbReference>
<protein>
    <submittedName>
        <fullName evidence="2">Uncharacterized protein</fullName>
    </submittedName>
</protein>
<gene>
    <name evidence="2" type="ORF">MUN79_18535</name>
</gene>
<dbReference type="RefSeq" id="WP_244674105.1">
    <property type="nucleotide sequence ID" value="NZ_CP095046.1"/>
</dbReference>
<accession>A0A8T9Q003</accession>
<evidence type="ECO:0000313" key="3">
    <source>
        <dbReference type="Proteomes" id="UP000831796"/>
    </source>
</evidence>
<organism evidence="2 3">
    <name type="scientific">Hymenobacter cellulosilyticus</name>
    <dbReference type="NCBI Taxonomy" id="2932248"/>
    <lineage>
        <taxon>Bacteria</taxon>
        <taxon>Pseudomonadati</taxon>
        <taxon>Bacteroidota</taxon>
        <taxon>Cytophagia</taxon>
        <taxon>Cytophagales</taxon>
        <taxon>Hymenobacteraceae</taxon>
        <taxon>Hymenobacter</taxon>
    </lineage>
</organism>
<dbReference type="KEGG" id="hcu:MUN79_18535"/>
<name>A0A8T9Q003_9BACT</name>
<dbReference type="AlphaFoldDB" id="A0A8T9Q003"/>
<feature type="region of interest" description="Disordered" evidence="1">
    <location>
        <begin position="1"/>
        <end position="66"/>
    </location>
</feature>
<sequence length="66" mass="7128">MHTTHPDEPTTPQAPAEPQPESLEESWLGMLHSFDPATALHELERLDEPTTPAPDPAGASEQNSSV</sequence>
<dbReference type="Proteomes" id="UP000831796">
    <property type="component" value="Chromosome"/>
</dbReference>
<proteinExistence type="predicted"/>
<reference evidence="2" key="1">
    <citation type="submission" date="2022-04" db="EMBL/GenBank/DDBJ databases">
        <title>Hymenobacter sp. isolated from the air.</title>
        <authorList>
            <person name="Won M."/>
            <person name="Lee C.-M."/>
            <person name="Woen H.-Y."/>
            <person name="Kwon S.-W."/>
        </authorList>
    </citation>
    <scope>NUCLEOTIDE SEQUENCE</scope>
    <source>
        <strain evidence="2">5116S-3</strain>
    </source>
</reference>
<evidence type="ECO:0000313" key="2">
    <source>
        <dbReference type="EMBL" id="UOQ70687.1"/>
    </source>
</evidence>
<feature type="compositionally biased region" description="Low complexity" evidence="1">
    <location>
        <begin position="10"/>
        <end position="21"/>
    </location>
</feature>